<organism evidence="5 6">
    <name type="scientific">Legionella lansingensis</name>
    <dbReference type="NCBI Taxonomy" id="45067"/>
    <lineage>
        <taxon>Bacteria</taxon>
        <taxon>Pseudomonadati</taxon>
        <taxon>Pseudomonadota</taxon>
        <taxon>Gammaproteobacteria</taxon>
        <taxon>Legionellales</taxon>
        <taxon>Legionellaceae</taxon>
        <taxon>Legionella</taxon>
    </lineage>
</organism>
<dbReference type="eggNOG" id="COG0537">
    <property type="taxonomic scope" value="Bacteria"/>
</dbReference>
<dbReference type="Pfam" id="PF01230">
    <property type="entry name" value="HIT"/>
    <property type="match status" value="1"/>
</dbReference>
<dbReference type="CDD" id="cd01276">
    <property type="entry name" value="PKCI_related"/>
    <property type="match status" value="1"/>
</dbReference>
<dbReference type="EMBL" id="LNYI01000023">
    <property type="protein sequence ID" value="KTD22697.1"/>
    <property type="molecule type" value="Genomic_DNA"/>
</dbReference>
<dbReference type="InterPro" id="IPR036265">
    <property type="entry name" value="HIT-like_sf"/>
</dbReference>
<evidence type="ECO:0000256" key="3">
    <source>
        <dbReference type="PROSITE-ProRule" id="PRU00464"/>
    </source>
</evidence>
<dbReference type="PATRIC" id="fig|45067.4.peg.1242"/>
<dbReference type="PANTHER" id="PTHR23089">
    <property type="entry name" value="HISTIDINE TRIAD HIT PROTEIN"/>
    <property type="match status" value="1"/>
</dbReference>
<dbReference type="InterPro" id="IPR019808">
    <property type="entry name" value="Histidine_triad_CS"/>
</dbReference>
<protein>
    <submittedName>
        <fullName evidence="5">HIT family hydrolase</fullName>
    </submittedName>
</protein>
<evidence type="ECO:0000256" key="2">
    <source>
        <dbReference type="PIRSR" id="PIRSR601310-3"/>
    </source>
</evidence>
<dbReference type="STRING" id="45067.Llan_1187"/>
<gene>
    <name evidence="5" type="ORF">Llan_1187</name>
</gene>
<dbReference type="GO" id="GO:0016787">
    <property type="term" value="F:hydrolase activity"/>
    <property type="evidence" value="ECO:0007669"/>
    <property type="project" value="UniProtKB-KW"/>
</dbReference>
<sequence length="113" mass="12706">MSCLFCEIVSGEIKADVIFETPEIMVIRDIRPRAPTHLLLIPKKHIATINDADSQDEQLLGRMILTAKNMAKIEQLSEQGYRLVFNVNSGGGQEVYHIHLHLLGGRQMTWPPG</sequence>
<name>A0A0W0VSB0_9GAMM</name>
<keyword evidence="5" id="KW-0378">Hydrolase</keyword>
<dbReference type="InterPro" id="IPR001310">
    <property type="entry name" value="Histidine_triad_HIT"/>
</dbReference>
<dbReference type="Proteomes" id="UP000054869">
    <property type="component" value="Unassembled WGS sequence"/>
</dbReference>
<dbReference type="PRINTS" id="PR00332">
    <property type="entry name" value="HISTRIAD"/>
</dbReference>
<dbReference type="PROSITE" id="PS51084">
    <property type="entry name" value="HIT_2"/>
    <property type="match status" value="1"/>
</dbReference>
<comment type="caution">
    <text evidence="5">The sequence shown here is derived from an EMBL/GenBank/DDBJ whole genome shotgun (WGS) entry which is preliminary data.</text>
</comment>
<dbReference type="OrthoDB" id="9784774at2"/>
<feature type="domain" description="HIT" evidence="4">
    <location>
        <begin position="4"/>
        <end position="113"/>
    </location>
</feature>
<evidence type="ECO:0000256" key="1">
    <source>
        <dbReference type="PIRSR" id="PIRSR601310-1"/>
    </source>
</evidence>
<evidence type="ECO:0000313" key="5">
    <source>
        <dbReference type="EMBL" id="KTD22697.1"/>
    </source>
</evidence>
<proteinExistence type="predicted"/>
<reference evidence="5 6" key="1">
    <citation type="submission" date="2015-11" db="EMBL/GenBank/DDBJ databases">
        <title>Genomic analysis of 38 Legionella species identifies large and diverse effector repertoires.</title>
        <authorList>
            <person name="Burstein D."/>
            <person name="Amaro F."/>
            <person name="Zusman T."/>
            <person name="Lifshitz Z."/>
            <person name="Cohen O."/>
            <person name="Gilbert J.A."/>
            <person name="Pupko T."/>
            <person name="Shuman H.A."/>
            <person name="Segal G."/>
        </authorList>
    </citation>
    <scope>NUCLEOTIDE SEQUENCE [LARGE SCALE GENOMIC DNA]</scope>
    <source>
        <strain evidence="5 6">ATCC 49751</strain>
    </source>
</reference>
<evidence type="ECO:0000259" key="4">
    <source>
        <dbReference type="PROSITE" id="PS51084"/>
    </source>
</evidence>
<keyword evidence="6" id="KW-1185">Reference proteome</keyword>
<dbReference type="SUPFAM" id="SSF54197">
    <property type="entry name" value="HIT-like"/>
    <property type="match status" value="1"/>
</dbReference>
<feature type="short sequence motif" description="Histidine triad motif" evidence="2 3">
    <location>
        <begin position="97"/>
        <end position="101"/>
    </location>
</feature>
<dbReference type="RefSeq" id="WP_028373227.1">
    <property type="nucleotide sequence ID" value="NZ_CAAAJD010000005.1"/>
</dbReference>
<dbReference type="Gene3D" id="3.30.428.10">
    <property type="entry name" value="HIT-like"/>
    <property type="match status" value="1"/>
</dbReference>
<dbReference type="InterPro" id="IPR011146">
    <property type="entry name" value="HIT-like"/>
</dbReference>
<feature type="active site" description="Tele-AMP-histidine intermediate" evidence="1">
    <location>
        <position position="99"/>
    </location>
</feature>
<evidence type="ECO:0000313" key="6">
    <source>
        <dbReference type="Proteomes" id="UP000054869"/>
    </source>
</evidence>
<dbReference type="PROSITE" id="PS00892">
    <property type="entry name" value="HIT_1"/>
    <property type="match status" value="1"/>
</dbReference>
<dbReference type="AlphaFoldDB" id="A0A0W0VSB0"/>
<accession>A0A0W0VSB0</accession>